<dbReference type="Proteomes" id="UP001600888">
    <property type="component" value="Unassembled WGS sequence"/>
</dbReference>
<organism evidence="2 3">
    <name type="scientific">Diaporthe vaccinii</name>
    <dbReference type="NCBI Taxonomy" id="105482"/>
    <lineage>
        <taxon>Eukaryota</taxon>
        <taxon>Fungi</taxon>
        <taxon>Dikarya</taxon>
        <taxon>Ascomycota</taxon>
        <taxon>Pezizomycotina</taxon>
        <taxon>Sordariomycetes</taxon>
        <taxon>Sordariomycetidae</taxon>
        <taxon>Diaporthales</taxon>
        <taxon>Diaporthaceae</taxon>
        <taxon>Diaporthe</taxon>
        <taxon>Diaporthe eres species complex</taxon>
    </lineage>
</organism>
<protein>
    <submittedName>
        <fullName evidence="2">Uncharacterized protein</fullName>
    </submittedName>
</protein>
<gene>
    <name evidence="2" type="ORF">FJTKL_05229</name>
</gene>
<sequence>MGAGLRNREREKKKSGWKFWSTKKEIKRNSPVRWEICSSLMRPTTTRSKQKHRVEGQVTSNLRMRRQ</sequence>
<comment type="caution">
    <text evidence="2">The sequence shown here is derived from an EMBL/GenBank/DDBJ whole genome shotgun (WGS) entry which is preliminary data.</text>
</comment>
<name>A0ABR4FF14_9PEZI</name>
<evidence type="ECO:0000256" key="1">
    <source>
        <dbReference type="SAM" id="MobiDB-lite"/>
    </source>
</evidence>
<proteinExistence type="predicted"/>
<evidence type="ECO:0000313" key="2">
    <source>
        <dbReference type="EMBL" id="KAL2293288.1"/>
    </source>
</evidence>
<keyword evidence="3" id="KW-1185">Reference proteome</keyword>
<dbReference type="EMBL" id="JBAWTH010000001">
    <property type="protein sequence ID" value="KAL2293288.1"/>
    <property type="molecule type" value="Genomic_DNA"/>
</dbReference>
<reference evidence="2 3" key="1">
    <citation type="submission" date="2024-03" db="EMBL/GenBank/DDBJ databases">
        <title>A high-quality draft genome sequence of Diaporthe vaccinii, a causative agent of upright dieback and viscid rot disease in cranberry plants.</title>
        <authorList>
            <person name="Sarrasin M."/>
            <person name="Lang B.F."/>
            <person name="Burger G."/>
        </authorList>
    </citation>
    <scope>NUCLEOTIDE SEQUENCE [LARGE SCALE GENOMIC DNA]</scope>
    <source>
        <strain evidence="2 3">IS7</strain>
    </source>
</reference>
<feature type="region of interest" description="Disordered" evidence="1">
    <location>
        <begin position="43"/>
        <end position="67"/>
    </location>
</feature>
<evidence type="ECO:0000313" key="3">
    <source>
        <dbReference type="Proteomes" id="UP001600888"/>
    </source>
</evidence>
<feature type="compositionally biased region" description="Polar residues" evidence="1">
    <location>
        <begin position="57"/>
        <end position="67"/>
    </location>
</feature>
<accession>A0ABR4FF14</accession>